<protein>
    <submittedName>
        <fullName evidence="1">Uncharacterized protein</fullName>
    </submittedName>
</protein>
<keyword evidence="2" id="KW-1185">Reference proteome</keyword>
<reference evidence="1 2" key="1">
    <citation type="submission" date="2020-04" db="EMBL/GenBank/DDBJ databases">
        <authorList>
            <person name="Doyle D.A."/>
        </authorList>
    </citation>
    <scope>NUCLEOTIDE SEQUENCE [LARGE SCALE GENOMIC DNA]</scope>
    <source>
        <strain evidence="1 2">P21</strain>
    </source>
</reference>
<organism evidence="1 2">
    <name type="scientific">Clostridium muellerianum</name>
    <dbReference type="NCBI Taxonomy" id="2716538"/>
    <lineage>
        <taxon>Bacteria</taxon>
        <taxon>Bacillati</taxon>
        <taxon>Bacillota</taxon>
        <taxon>Clostridia</taxon>
        <taxon>Eubacteriales</taxon>
        <taxon>Clostridiaceae</taxon>
        <taxon>Clostridium</taxon>
    </lineage>
</organism>
<sequence>MSFRYNDISIVPYRNDSIKVNQNHPKYPLHQTIWVPMMPVYDVRSRRYYQLPINCPFSRFRDFKLQRPAPPKGTLTVTAVGKYENNWCNKLDNGDAVAFKNFLKNKGWDIAIEHYDEAVTPNDFLAAGGTSDILYHSGHGSEDGTFPLYPVNKLLSWKDFYVLSRTKIFFMMTCYVLRINDWGRILRNGAHHVFGYNLPSGDITDNDIVKEFLGKCYGEGGIAPKKLLDAWEFVNTSHEEPWTIISHSENRDDYMIGVALGLTKDVRGLNDIIRITSTGTDIIQFKEPTTEAISAYYDVSVEQEKLNFVNLAEGLTSGFPEFKENKFFKAKTFTDGQANIYVYPSGAMIYEGVRNRNKFKGTSDDAIKIAEQFVRLKGGGLPDDAFLSEVIPQEEKDATSNINKVTGYIVIFKHKIDGLEIDGVAGDSIKVLIDNNGGSYMFRVWRDIKSKKLKVGKPPVDSKAAILAAENYYHQIMKTTQPPVLQNEKMVYFSKSFKEVQTNLPLAWKVTLSGRNIFVDAQTGNILSTPKS</sequence>
<comment type="caution">
    <text evidence="1">The sequence shown here is derived from an EMBL/GenBank/DDBJ whole genome shotgun (WGS) entry which is preliminary data.</text>
</comment>
<dbReference type="EMBL" id="JABBNI010000014">
    <property type="protein sequence ID" value="NMM62580.1"/>
    <property type="molecule type" value="Genomic_DNA"/>
</dbReference>
<reference evidence="1 2" key="2">
    <citation type="submission" date="2020-06" db="EMBL/GenBank/DDBJ databases">
        <title>Complete Genome Sequence of Clostridium muelleri sp. nov. P21T, an Acid-Alcohol Producing Acetogen Isolated from Old Hay.</title>
        <authorList>
            <person name="Duncan K.E."/>
            <person name="Tanner R.S."/>
        </authorList>
    </citation>
    <scope>NUCLEOTIDE SEQUENCE [LARGE SCALE GENOMIC DNA]</scope>
    <source>
        <strain evidence="1 2">P21</strain>
    </source>
</reference>
<dbReference type="Proteomes" id="UP000537131">
    <property type="component" value="Unassembled WGS sequence"/>
</dbReference>
<name>A0A7Y0HMW2_9CLOT</name>
<dbReference type="RefSeq" id="WP_169297185.1">
    <property type="nucleotide sequence ID" value="NZ_JABBNI010000014.1"/>
</dbReference>
<dbReference type="AlphaFoldDB" id="A0A7Y0HMW2"/>
<accession>A0A7Y0HMW2</accession>
<proteinExistence type="predicted"/>
<gene>
    <name evidence="1" type="ORF">HBE96_07715</name>
</gene>
<evidence type="ECO:0000313" key="2">
    <source>
        <dbReference type="Proteomes" id="UP000537131"/>
    </source>
</evidence>
<evidence type="ECO:0000313" key="1">
    <source>
        <dbReference type="EMBL" id="NMM62580.1"/>
    </source>
</evidence>